<dbReference type="RefSeq" id="WP_092543653.1">
    <property type="nucleotide sequence ID" value="NZ_BOMJ01000013.1"/>
</dbReference>
<gene>
    <name evidence="4" type="ORF">SAMN04489716_2019</name>
</gene>
<dbReference type="GO" id="GO:0016758">
    <property type="term" value="F:hexosyltransferase activity"/>
    <property type="evidence" value="ECO:0007669"/>
    <property type="project" value="UniProtKB-ARBA"/>
</dbReference>
<name>A0A1H1W9N1_9ACTN</name>
<feature type="signal peptide" evidence="2">
    <location>
        <begin position="1"/>
        <end position="27"/>
    </location>
</feature>
<accession>A0A1H1W9N1</accession>
<dbReference type="CDD" id="cd03784">
    <property type="entry name" value="GT1_Gtf-like"/>
    <property type="match status" value="1"/>
</dbReference>
<dbReference type="Proteomes" id="UP000198688">
    <property type="component" value="Chromosome I"/>
</dbReference>
<keyword evidence="5" id="KW-1185">Reference proteome</keyword>
<organism evidence="4 5">
    <name type="scientific">Actinoplanes derwentensis</name>
    <dbReference type="NCBI Taxonomy" id="113562"/>
    <lineage>
        <taxon>Bacteria</taxon>
        <taxon>Bacillati</taxon>
        <taxon>Actinomycetota</taxon>
        <taxon>Actinomycetes</taxon>
        <taxon>Micromonosporales</taxon>
        <taxon>Micromonosporaceae</taxon>
        <taxon>Actinoplanes</taxon>
    </lineage>
</organism>
<evidence type="ECO:0000256" key="1">
    <source>
        <dbReference type="ARBA" id="ARBA00022679"/>
    </source>
</evidence>
<evidence type="ECO:0000313" key="4">
    <source>
        <dbReference type="EMBL" id="SDS93360.1"/>
    </source>
</evidence>
<protein>
    <submittedName>
        <fullName evidence="4">N-glycosyltransferase</fullName>
    </submittedName>
</protein>
<dbReference type="InterPro" id="IPR050426">
    <property type="entry name" value="Glycosyltransferase_28"/>
</dbReference>
<dbReference type="EMBL" id="LT629758">
    <property type="protein sequence ID" value="SDS93360.1"/>
    <property type="molecule type" value="Genomic_DNA"/>
</dbReference>
<dbReference type="Pfam" id="PF06722">
    <property type="entry name" value="EryCIII-like_C"/>
    <property type="match status" value="1"/>
</dbReference>
<proteinExistence type="predicted"/>
<keyword evidence="1 4" id="KW-0808">Transferase</keyword>
<dbReference type="InterPro" id="IPR010610">
    <property type="entry name" value="EryCIII-like_C"/>
</dbReference>
<evidence type="ECO:0000313" key="5">
    <source>
        <dbReference type="Proteomes" id="UP000198688"/>
    </source>
</evidence>
<dbReference type="STRING" id="113562.SAMN04489716_2019"/>
<evidence type="ECO:0000256" key="2">
    <source>
        <dbReference type="SAM" id="SignalP"/>
    </source>
</evidence>
<dbReference type="InterPro" id="IPR002213">
    <property type="entry name" value="UDP_glucos_trans"/>
</dbReference>
<dbReference type="Gene3D" id="3.40.50.2000">
    <property type="entry name" value="Glycogen Phosphorylase B"/>
    <property type="match status" value="2"/>
</dbReference>
<dbReference type="PANTHER" id="PTHR48050">
    <property type="entry name" value="STEROL 3-BETA-GLUCOSYLTRANSFERASE"/>
    <property type="match status" value="1"/>
</dbReference>
<dbReference type="AlphaFoldDB" id="A0A1H1W9N1"/>
<keyword evidence="2" id="KW-0732">Signal</keyword>
<feature type="chain" id="PRO_5038381656" evidence="2">
    <location>
        <begin position="28"/>
        <end position="390"/>
    </location>
</feature>
<dbReference type="PANTHER" id="PTHR48050:SF13">
    <property type="entry name" value="STEROL 3-BETA-GLUCOSYLTRANSFERASE UGT80A2"/>
    <property type="match status" value="1"/>
</dbReference>
<dbReference type="InterPro" id="IPR035595">
    <property type="entry name" value="UDP_glycos_trans_CS"/>
</dbReference>
<dbReference type="GO" id="GO:0017000">
    <property type="term" value="P:antibiotic biosynthetic process"/>
    <property type="evidence" value="ECO:0007669"/>
    <property type="project" value="UniProtKB-ARBA"/>
</dbReference>
<dbReference type="SUPFAM" id="SSF53756">
    <property type="entry name" value="UDP-Glycosyltransferase/glycogen phosphorylase"/>
    <property type="match status" value="1"/>
</dbReference>
<dbReference type="OrthoDB" id="6620093at2"/>
<dbReference type="GO" id="GO:0008194">
    <property type="term" value="F:UDP-glycosyltransferase activity"/>
    <property type="evidence" value="ECO:0007669"/>
    <property type="project" value="InterPro"/>
</dbReference>
<dbReference type="PROSITE" id="PS00375">
    <property type="entry name" value="UDPGT"/>
    <property type="match status" value="1"/>
</dbReference>
<reference evidence="4 5" key="1">
    <citation type="submission" date="2016-10" db="EMBL/GenBank/DDBJ databases">
        <authorList>
            <person name="de Groot N.N."/>
        </authorList>
    </citation>
    <scope>NUCLEOTIDE SEQUENCE [LARGE SCALE GENOMIC DNA]</scope>
    <source>
        <strain evidence="4 5">DSM 43941</strain>
    </source>
</reference>
<evidence type="ECO:0000259" key="3">
    <source>
        <dbReference type="Pfam" id="PF06722"/>
    </source>
</evidence>
<sequence>MRLLLTAQPIYSHLVPAVIPLARAAMAAGHEVAVATAGSMSGLLSTYGVAHVILPGLPDQEALRADPALGDAFGMPRVVFVPGSRTVLPGVWEQIAAAYAGRMADQAAADLVEVAGWWKPDVIVREPAEYGGYLAAERLGVPHALLDISPMAARDMPVVAGLLQARLGRAGPVQGQLRAGLVPEQWYPEDLRTPQGRSYRLSPPVSRVDACCAVFPDDRPLVVVSLGSLMLSLPGVDAMLPTLVAALDRLGCTAVLSLGGRPELAELLPDVPASVHVMPFIAQRALLSTADLFVTHAGFGAVGEAIAAGVPMVALPLLADQPGNADRCAELGLGLRLGADVATAGEIADACAAVLADPGYRWRAGAMQRRMLADPGLDVLVDDLAALARR</sequence>
<feature type="domain" description="Erythromycin biosynthesis protein CIII-like C-terminal" evidence="3">
    <location>
        <begin position="266"/>
        <end position="387"/>
    </location>
</feature>